<dbReference type="InterPro" id="IPR014710">
    <property type="entry name" value="RmlC-like_jellyroll"/>
</dbReference>
<name>A0A225ML86_9BURK</name>
<dbReference type="Proteomes" id="UP000214603">
    <property type="component" value="Unassembled WGS sequence"/>
</dbReference>
<reference evidence="2" key="1">
    <citation type="submission" date="2017-06" db="EMBL/GenBank/DDBJ databases">
        <title>Herbaspirillum phytohormonus sp. nov., isolated from the root nodule of Robinia pseudoacacia in lead-zinc mine.</title>
        <authorList>
            <person name="Fan M."/>
            <person name="Lin Y."/>
        </authorList>
    </citation>
    <scope>NUCLEOTIDE SEQUENCE [LARGE SCALE GENOMIC DNA]</scope>
    <source>
        <strain evidence="2">SC-089</strain>
    </source>
</reference>
<comment type="caution">
    <text evidence="1">The sequence shown here is derived from an EMBL/GenBank/DDBJ whole genome shotgun (WGS) entry which is preliminary data.</text>
</comment>
<dbReference type="InterPro" id="IPR011051">
    <property type="entry name" value="RmlC_Cupin_sf"/>
</dbReference>
<protein>
    <recommendedName>
        <fullName evidence="3">Cupin</fullName>
    </recommendedName>
</protein>
<dbReference type="RefSeq" id="WP_088603184.1">
    <property type="nucleotide sequence ID" value="NZ_NJIH01000004.1"/>
</dbReference>
<gene>
    <name evidence="1" type="ORF">CEY11_09860</name>
</gene>
<dbReference type="OrthoDB" id="7060081at2"/>
<sequence>MAGVGTDKIFENDKVIVWNFVLEPGAETPIHTHEHAYMWYSIQGAPLQIFDEAGKDLGTLEVPTGAVYSLKLEDGFLEVLSDIGKGVRVPATHKAKNTGPTPYREILVEYKN</sequence>
<dbReference type="EMBL" id="NJIH01000004">
    <property type="protein sequence ID" value="OWT62096.1"/>
    <property type="molecule type" value="Genomic_DNA"/>
</dbReference>
<accession>A0A225ML86</accession>
<keyword evidence="2" id="KW-1185">Reference proteome</keyword>
<evidence type="ECO:0008006" key="3">
    <source>
        <dbReference type="Google" id="ProtNLM"/>
    </source>
</evidence>
<dbReference type="Gene3D" id="2.60.120.10">
    <property type="entry name" value="Jelly Rolls"/>
    <property type="match status" value="1"/>
</dbReference>
<proteinExistence type="predicted"/>
<evidence type="ECO:0000313" key="1">
    <source>
        <dbReference type="EMBL" id="OWT62096.1"/>
    </source>
</evidence>
<evidence type="ECO:0000313" key="2">
    <source>
        <dbReference type="Proteomes" id="UP000214603"/>
    </source>
</evidence>
<organism evidence="1 2">
    <name type="scientific">Candidimonas nitroreducens</name>
    <dbReference type="NCBI Taxonomy" id="683354"/>
    <lineage>
        <taxon>Bacteria</taxon>
        <taxon>Pseudomonadati</taxon>
        <taxon>Pseudomonadota</taxon>
        <taxon>Betaproteobacteria</taxon>
        <taxon>Burkholderiales</taxon>
        <taxon>Alcaligenaceae</taxon>
        <taxon>Candidimonas</taxon>
    </lineage>
</organism>
<dbReference type="SUPFAM" id="SSF51182">
    <property type="entry name" value="RmlC-like cupins"/>
    <property type="match status" value="1"/>
</dbReference>
<dbReference type="AlphaFoldDB" id="A0A225ML86"/>